<protein>
    <recommendedName>
        <fullName evidence="4">lipopolysaccharide heptosyltransferase II</fullName>
        <ecNumber evidence="4">2.4.99.24</ecNumber>
    </recommendedName>
</protein>
<dbReference type="InterPro" id="IPR011910">
    <property type="entry name" value="RfaF"/>
</dbReference>
<comment type="catalytic activity">
    <reaction evidence="5">
        <text>an L-alpha-D-Hep-(1-&gt;5)-[alpha-Kdo-(2-&gt;4)]-alpha-Kdo-(2-&gt;6)-lipid A + ADP-L-glycero-beta-D-manno-heptose = an L-alpha-D-Hep-(1-&gt;3)-L-alpha-D-Hep-(1-&gt;5)-[alpha-Kdo-(2-&gt;4)]-alpha-Kdo-(2-&gt;6)-lipid A + ADP + H(+)</text>
        <dbReference type="Rhea" id="RHEA:74071"/>
        <dbReference type="ChEBI" id="CHEBI:15378"/>
        <dbReference type="ChEBI" id="CHEBI:61506"/>
        <dbReference type="ChEBI" id="CHEBI:193068"/>
        <dbReference type="ChEBI" id="CHEBI:193069"/>
        <dbReference type="ChEBI" id="CHEBI:456216"/>
        <dbReference type="EC" id="2.4.99.24"/>
    </reaction>
</comment>
<dbReference type="InterPro" id="IPR051199">
    <property type="entry name" value="LPS_LOS_Heptosyltrfase"/>
</dbReference>
<accession>A0ABS2BML7</accession>
<dbReference type="RefSeq" id="WP_203539104.1">
    <property type="nucleotide sequence ID" value="NZ_JAESND010000007.1"/>
</dbReference>
<dbReference type="Proteomes" id="UP000809431">
    <property type="component" value="Unassembled WGS sequence"/>
</dbReference>
<dbReference type="InterPro" id="IPR002201">
    <property type="entry name" value="Glyco_trans_9"/>
</dbReference>
<dbReference type="Gene3D" id="3.40.50.2000">
    <property type="entry name" value="Glycogen Phosphorylase B"/>
    <property type="match status" value="2"/>
</dbReference>
<reference evidence="6 7" key="1">
    <citation type="submission" date="2021-01" db="EMBL/GenBank/DDBJ databases">
        <title>Draft Genome Sequence and Polyhydroxyalkanoate Biosynthetic Potential of Jeongeupia naejangsanensis Type Strain DSM 24253.</title>
        <authorList>
            <person name="Turrini P."/>
            <person name="Artuso I."/>
            <person name="Lugli G.A."/>
            <person name="Frangipani E."/>
            <person name="Ventura M."/>
            <person name="Visca P."/>
        </authorList>
    </citation>
    <scope>NUCLEOTIDE SEQUENCE [LARGE SCALE GENOMIC DNA]</scope>
    <source>
        <strain evidence="6 7">DSM 24253</strain>
    </source>
</reference>
<dbReference type="SUPFAM" id="SSF53756">
    <property type="entry name" value="UDP-Glycosyltransferase/glycogen phosphorylase"/>
    <property type="match status" value="1"/>
</dbReference>
<dbReference type="PANTHER" id="PTHR30160">
    <property type="entry name" value="TETRAACYLDISACCHARIDE 4'-KINASE-RELATED"/>
    <property type="match status" value="1"/>
</dbReference>
<dbReference type="Pfam" id="PF01075">
    <property type="entry name" value="Glyco_transf_9"/>
    <property type="match status" value="1"/>
</dbReference>
<sequence length="340" mass="36596">MKQILIVAPAWVGDAIMAQPLYAELQRQHPGAAIDVLAPAWTRPVHARMPEIREAIDNPFGHGELALKKRWAIGRTLKARGYDQAILLPNSLKSALVPAFAGIPVRTGWLGESRYGLLNDWRRLDKDRYPKMVERFVALAVADGAPLPAGHHYPQLKIDPAARAATLAKLGLDTAKPIVACCPGAEYGPAKRWPARHFAEFARKRMARGEQVWLFGSNKDAGIAGEIAALAPGVINLASQTSLAEAIDLMSLAAVAVCNDSGLMHVAAALNVPLAAVYGSSSPGFTPPLTEHAEIVSLQLSCSPCFKRTCPLEHMNCLNQLDADRVDAAVERLIPIKPVG</sequence>
<keyword evidence="1" id="KW-0328">Glycosyltransferase</keyword>
<dbReference type="EMBL" id="JAESND010000007">
    <property type="protein sequence ID" value="MBM3116866.1"/>
    <property type="molecule type" value="Genomic_DNA"/>
</dbReference>
<organism evidence="6 7">
    <name type="scientific">Jeongeupia naejangsanensis</name>
    <dbReference type="NCBI Taxonomy" id="613195"/>
    <lineage>
        <taxon>Bacteria</taxon>
        <taxon>Pseudomonadati</taxon>
        <taxon>Pseudomonadota</taxon>
        <taxon>Betaproteobacteria</taxon>
        <taxon>Neisseriales</taxon>
        <taxon>Chitinibacteraceae</taxon>
        <taxon>Jeongeupia</taxon>
    </lineage>
</organism>
<evidence type="ECO:0000256" key="1">
    <source>
        <dbReference type="ARBA" id="ARBA00022676"/>
    </source>
</evidence>
<evidence type="ECO:0000256" key="3">
    <source>
        <dbReference type="ARBA" id="ARBA00043995"/>
    </source>
</evidence>
<evidence type="ECO:0000256" key="5">
    <source>
        <dbReference type="ARBA" id="ARBA00047503"/>
    </source>
</evidence>
<dbReference type="NCBIfam" id="TIGR02195">
    <property type="entry name" value="heptsyl_trn_II"/>
    <property type="match status" value="1"/>
</dbReference>
<keyword evidence="7" id="KW-1185">Reference proteome</keyword>
<proteinExistence type="inferred from homology"/>
<evidence type="ECO:0000313" key="6">
    <source>
        <dbReference type="EMBL" id="MBM3116866.1"/>
    </source>
</evidence>
<gene>
    <name evidence="6" type="primary">waaF</name>
    <name evidence="6" type="ORF">JMJ54_13610</name>
</gene>
<comment type="similarity">
    <text evidence="3">Belongs to the glycosyltransferase 9 family.</text>
</comment>
<dbReference type="CDD" id="cd03789">
    <property type="entry name" value="GT9_LPS_heptosyltransferase"/>
    <property type="match status" value="1"/>
</dbReference>
<dbReference type="EC" id="2.4.99.24" evidence="4"/>
<dbReference type="PANTHER" id="PTHR30160:SF7">
    <property type="entry name" value="ADP-HEPTOSE--LPS HEPTOSYLTRANSFERASE 2"/>
    <property type="match status" value="1"/>
</dbReference>
<comment type="caution">
    <text evidence="6">The sequence shown here is derived from an EMBL/GenBank/DDBJ whole genome shotgun (WGS) entry which is preliminary data.</text>
</comment>
<keyword evidence="2" id="KW-0808">Transferase</keyword>
<evidence type="ECO:0000256" key="4">
    <source>
        <dbReference type="ARBA" id="ARBA00044042"/>
    </source>
</evidence>
<name>A0ABS2BML7_9NEIS</name>
<evidence type="ECO:0000256" key="2">
    <source>
        <dbReference type="ARBA" id="ARBA00022679"/>
    </source>
</evidence>
<evidence type="ECO:0000313" key="7">
    <source>
        <dbReference type="Proteomes" id="UP000809431"/>
    </source>
</evidence>